<sequence length="152" mass="16600">MATKKTASTADIFEFPAFDMTKMADGYREMADKSVNQTKETYAKVKSAAEEATKAIEATLESAQAGTVELSLKAIDATRGNVEHSLAHMEALLGVKSVAQMIELQTSFFRKQAEMMVDQAKMMQEAGRKVAEDVTKPAKTVAEKTMKDLKVA</sequence>
<organism evidence="2 3">
    <name type="scientific">Hoeflea olei</name>
    <dbReference type="NCBI Taxonomy" id="1480615"/>
    <lineage>
        <taxon>Bacteria</taxon>
        <taxon>Pseudomonadati</taxon>
        <taxon>Pseudomonadota</taxon>
        <taxon>Alphaproteobacteria</taxon>
        <taxon>Hyphomicrobiales</taxon>
        <taxon>Rhizobiaceae</taxon>
        <taxon>Hoeflea</taxon>
    </lineage>
</organism>
<protein>
    <submittedName>
        <fullName evidence="2">Phasin</fullName>
    </submittedName>
</protein>
<dbReference type="RefSeq" id="WP_066179801.1">
    <property type="nucleotide sequence ID" value="NZ_LQZT01000023.1"/>
</dbReference>
<keyword evidence="3" id="KW-1185">Reference proteome</keyword>
<dbReference type="Pfam" id="PF09361">
    <property type="entry name" value="Phasin_2"/>
    <property type="match status" value="1"/>
</dbReference>
<dbReference type="Proteomes" id="UP000094795">
    <property type="component" value="Unassembled WGS sequence"/>
</dbReference>
<dbReference type="InterPro" id="IPR018968">
    <property type="entry name" value="Phasin"/>
</dbReference>
<dbReference type="OrthoDB" id="8479257at2"/>
<name>A0A1C1YTI6_9HYPH</name>
<evidence type="ECO:0000259" key="1">
    <source>
        <dbReference type="Pfam" id="PF09361"/>
    </source>
</evidence>
<dbReference type="STRING" id="1480615.AWJ14_06760"/>
<comment type="caution">
    <text evidence="2">The sequence shown here is derived from an EMBL/GenBank/DDBJ whole genome shotgun (WGS) entry which is preliminary data.</text>
</comment>
<dbReference type="EMBL" id="LQZT01000023">
    <property type="protein sequence ID" value="OCW56859.1"/>
    <property type="molecule type" value="Genomic_DNA"/>
</dbReference>
<accession>A0A1C1YTI6</accession>
<evidence type="ECO:0000313" key="3">
    <source>
        <dbReference type="Proteomes" id="UP000094795"/>
    </source>
</evidence>
<feature type="domain" description="Phasin" evidence="1">
    <location>
        <begin position="44"/>
        <end position="139"/>
    </location>
</feature>
<dbReference type="AlphaFoldDB" id="A0A1C1YTI6"/>
<evidence type="ECO:0000313" key="2">
    <source>
        <dbReference type="EMBL" id="OCW56859.1"/>
    </source>
</evidence>
<reference evidence="2 3" key="1">
    <citation type="submission" date="2015-12" db="EMBL/GenBank/DDBJ databases">
        <authorList>
            <person name="Shamseldin A."/>
            <person name="Moawad H."/>
            <person name="Abd El-Rahim W.M."/>
            <person name="Sadowsky M.J."/>
        </authorList>
    </citation>
    <scope>NUCLEOTIDE SEQUENCE [LARGE SCALE GENOMIC DNA]</scope>
    <source>
        <strain evidence="2 3">JC234</strain>
    </source>
</reference>
<gene>
    <name evidence="2" type="ORF">AWJ14_06760</name>
</gene>
<proteinExistence type="predicted"/>